<protein>
    <recommendedName>
        <fullName evidence="2">Fimbrillin family protein</fullName>
    </recommendedName>
</protein>
<dbReference type="AlphaFoldDB" id="K1UKE8"/>
<evidence type="ECO:0000313" key="1">
    <source>
        <dbReference type="EMBL" id="EKC71971.1"/>
    </source>
</evidence>
<feature type="non-terminal residue" evidence="1">
    <location>
        <position position="1"/>
    </location>
</feature>
<sequence>FKSILAVAVCASLFAACSKDDTVSDPSNGRKVTMTVTASSELESASGSRTTYDPLTGKISWNETGEYLQVFETAASKTTYANSQEGTVSDGTAKFAVSFPENTNTPLVYNAVYPASAWITSNNTDITNMKVVTRTSQQPTATSFDSNADLLIAKSISLESQPTELQ</sequence>
<name>K1UKE8_9ZZZZ</name>
<feature type="non-terminal residue" evidence="1">
    <location>
        <position position="166"/>
    </location>
</feature>
<gene>
    <name evidence="1" type="ORF">LEA_06983</name>
</gene>
<evidence type="ECO:0008006" key="2">
    <source>
        <dbReference type="Google" id="ProtNLM"/>
    </source>
</evidence>
<reference evidence="1" key="1">
    <citation type="journal article" date="2013" name="Environ. Microbiol.">
        <title>Microbiota from the distal guts of lean and obese adolescents exhibit partial functional redundancy besides clear differences in community structure.</title>
        <authorList>
            <person name="Ferrer M."/>
            <person name="Ruiz A."/>
            <person name="Lanza F."/>
            <person name="Haange S.B."/>
            <person name="Oberbach A."/>
            <person name="Till H."/>
            <person name="Bargiela R."/>
            <person name="Campoy C."/>
            <person name="Segura M.T."/>
            <person name="Richter M."/>
            <person name="von Bergen M."/>
            <person name="Seifert J."/>
            <person name="Suarez A."/>
        </authorList>
    </citation>
    <scope>NUCLEOTIDE SEQUENCE</scope>
</reference>
<dbReference type="EMBL" id="AJWY01004582">
    <property type="protein sequence ID" value="EKC71971.1"/>
    <property type="molecule type" value="Genomic_DNA"/>
</dbReference>
<accession>K1UKE8</accession>
<proteinExistence type="predicted"/>
<organism evidence="1">
    <name type="scientific">human gut metagenome</name>
    <dbReference type="NCBI Taxonomy" id="408170"/>
    <lineage>
        <taxon>unclassified sequences</taxon>
        <taxon>metagenomes</taxon>
        <taxon>organismal metagenomes</taxon>
    </lineage>
</organism>
<comment type="caution">
    <text evidence="1">The sequence shown here is derived from an EMBL/GenBank/DDBJ whole genome shotgun (WGS) entry which is preliminary data.</text>
</comment>